<dbReference type="AlphaFoldDB" id="A0A183JRW2"/>
<gene>
    <name evidence="1" type="ORF">SCUD_LOCUS5451</name>
</gene>
<protein>
    <submittedName>
        <fullName evidence="3">Transcriptional regulator</fullName>
    </submittedName>
</protein>
<dbReference type="STRING" id="6186.A0A183JRW2"/>
<organism evidence="3">
    <name type="scientific">Schistosoma curassoni</name>
    <dbReference type="NCBI Taxonomy" id="6186"/>
    <lineage>
        <taxon>Eukaryota</taxon>
        <taxon>Metazoa</taxon>
        <taxon>Spiralia</taxon>
        <taxon>Lophotrochozoa</taxon>
        <taxon>Platyhelminthes</taxon>
        <taxon>Trematoda</taxon>
        <taxon>Digenea</taxon>
        <taxon>Strigeidida</taxon>
        <taxon>Schistosomatoidea</taxon>
        <taxon>Schistosomatidae</taxon>
        <taxon>Schistosoma</taxon>
    </lineage>
</organism>
<evidence type="ECO:0000313" key="2">
    <source>
        <dbReference type="Proteomes" id="UP000279833"/>
    </source>
</evidence>
<dbReference type="WBParaSite" id="SCUD_0000545101-mRNA-1">
    <property type="protein sequence ID" value="SCUD_0000545101-mRNA-1"/>
    <property type="gene ID" value="SCUD_0000545101"/>
</dbReference>
<keyword evidence="2" id="KW-1185">Reference proteome</keyword>
<reference evidence="3" key="1">
    <citation type="submission" date="2016-06" db="UniProtKB">
        <authorList>
            <consortium name="WormBaseParasite"/>
        </authorList>
    </citation>
    <scope>IDENTIFICATION</scope>
</reference>
<evidence type="ECO:0000313" key="3">
    <source>
        <dbReference type="WBParaSite" id="SCUD_0000545101-mRNA-1"/>
    </source>
</evidence>
<proteinExistence type="predicted"/>
<evidence type="ECO:0000313" key="1">
    <source>
        <dbReference type="EMBL" id="VDO95845.1"/>
    </source>
</evidence>
<dbReference type="EMBL" id="UZAK01008970">
    <property type="protein sequence ID" value="VDO95845.1"/>
    <property type="molecule type" value="Genomic_DNA"/>
</dbReference>
<name>A0A183JRW2_9TREM</name>
<dbReference type="Proteomes" id="UP000279833">
    <property type="component" value="Unassembled WGS sequence"/>
</dbReference>
<sequence length="55" mass="6214">MRYLLANGLAYPCLIFMQSRDRANEILKEILLSDADILANVISSDKTEAQVCVHF</sequence>
<accession>A0A183JRW2</accession>
<reference evidence="1 2" key="2">
    <citation type="submission" date="2018-11" db="EMBL/GenBank/DDBJ databases">
        <authorList>
            <consortium name="Pathogen Informatics"/>
        </authorList>
    </citation>
    <scope>NUCLEOTIDE SEQUENCE [LARGE SCALE GENOMIC DNA]</scope>
    <source>
        <strain evidence="1">Dakar</strain>
        <strain evidence="2">Dakar, Senegal</strain>
    </source>
</reference>